<name>A0A1B3SLG5_9MOLU</name>
<gene>
    <name evidence="2" type="ORF">SHELI_v1c08370</name>
</gene>
<keyword evidence="1" id="KW-0812">Transmembrane</keyword>
<evidence type="ECO:0000313" key="3">
    <source>
        <dbReference type="Proteomes" id="UP000094378"/>
    </source>
</evidence>
<feature type="transmembrane region" description="Helical" evidence="1">
    <location>
        <begin position="112"/>
        <end position="133"/>
    </location>
</feature>
<dbReference type="EMBL" id="CP017015">
    <property type="protein sequence ID" value="AOG60786.1"/>
    <property type="molecule type" value="Genomic_DNA"/>
</dbReference>
<dbReference type="STRING" id="216938.SHELI_v1c08370"/>
<dbReference type="KEGG" id="shj:SHELI_v1c08370"/>
<dbReference type="OrthoDB" id="10013867at2"/>
<dbReference type="AlphaFoldDB" id="A0A1B3SLG5"/>
<proteinExistence type="predicted"/>
<protein>
    <submittedName>
        <fullName evidence="2">Uncharacterized protein</fullName>
    </submittedName>
</protein>
<reference evidence="2 3" key="1">
    <citation type="submission" date="2016-08" db="EMBL/GenBank/DDBJ databases">
        <title>Complete genome sequence of Spiroplasma helicoides TABS-2 (DSM 22551).</title>
        <authorList>
            <person name="Shen W.-Y."/>
            <person name="Lo W.-S."/>
            <person name="Lai Y.-C."/>
            <person name="Kuo C.-H."/>
        </authorList>
    </citation>
    <scope>NUCLEOTIDE SEQUENCE [LARGE SCALE GENOMIC DNA]</scope>
    <source>
        <strain evidence="2 3">TABS-2</strain>
    </source>
</reference>
<dbReference type="Proteomes" id="UP000094378">
    <property type="component" value="Chromosome"/>
</dbReference>
<keyword evidence="3" id="KW-1185">Reference proteome</keyword>
<keyword evidence="1" id="KW-1133">Transmembrane helix</keyword>
<organism evidence="2 3">
    <name type="scientific">Spiroplasma helicoides</name>
    <dbReference type="NCBI Taxonomy" id="216938"/>
    <lineage>
        <taxon>Bacteria</taxon>
        <taxon>Bacillati</taxon>
        <taxon>Mycoplasmatota</taxon>
        <taxon>Mollicutes</taxon>
        <taxon>Entomoplasmatales</taxon>
        <taxon>Spiroplasmataceae</taxon>
        <taxon>Spiroplasma</taxon>
    </lineage>
</organism>
<feature type="transmembrane region" description="Helical" evidence="1">
    <location>
        <begin position="71"/>
        <end position="92"/>
    </location>
</feature>
<dbReference type="RefSeq" id="WP_069117000.1">
    <property type="nucleotide sequence ID" value="NZ_CP017015.1"/>
</dbReference>
<evidence type="ECO:0000313" key="2">
    <source>
        <dbReference type="EMBL" id="AOG60786.1"/>
    </source>
</evidence>
<feature type="transmembrane region" description="Helical" evidence="1">
    <location>
        <begin position="30"/>
        <end position="50"/>
    </location>
</feature>
<accession>A0A1B3SLG5</accession>
<feature type="transmembrane region" description="Helical" evidence="1">
    <location>
        <begin position="7"/>
        <end position="24"/>
    </location>
</feature>
<keyword evidence="1" id="KW-0472">Membrane</keyword>
<sequence>MKKIKENKSKFLVFFISLFIVFVSKDLYVLNILIILTSFICIFFTILKTSKSLKNISNKGVLKDRFIQNRFYREFVQLLIKVLPVLFLMQGYNSIFANHETQTILQWFSYEIALILITLILLYVIYLFFKSIIKVCNKNLKSTLNKLKYLAKKYLFIIWNNKLFLYLTSKLFYLKSLFLRNVVNSYIQYISKKIDEIEATVWVGQTI</sequence>
<evidence type="ECO:0000256" key="1">
    <source>
        <dbReference type="SAM" id="Phobius"/>
    </source>
</evidence>